<dbReference type="PROSITE" id="PS50254">
    <property type="entry name" value="REL_2"/>
    <property type="match status" value="1"/>
</dbReference>
<dbReference type="Gene3D" id="2.60.40.340">
    <property type="entry name" value="Rel homology domain (RHD), DNA-binding domain"/>
    <property type="match status" value="1"/>
</dbReference>
<keyword evidence="3" id="KW-0268">Exocytosis</keyword>
<evidence type="ECO:0000259" key="16">
    <source>
        <dbReference type="PROSITE" id="PS50254"/>
    </source>
</evidence>
<gene>
    <name evidence="18" type="primary">LOC106465276</name>
</gene>
<evidence type="ECO:0000256" key="14">
    <source>
        <dbReference type="SAM" id="MobiDB-lite"/>
    </source>
</evidence>
<feature type="region of interest" description="Disordered" evidence="14">
    <location>
        <begin position="548"/>
        <end position="580"/>
    </location>
</feature>
<evidence type="ECO:0000313" key="18">
    <source>
        <dbReference type="RefSeq" id="XP_013780935.1"/>
    </source>
</evidence>
<keyword evidence="12" id="KW-0472">Membrane</keyword>
<feature type="compositionally biased region" description="Polar residues" evidence="14">
    <location>
        <begin position="493"/>
        <end position="509"/>
    </location>
</feature>
<reference evidence="18" key="1">
    <citation type="submission" date="2025-08" db="UniProtKB">
        <authorList>
            <consortium name="RefSeq"/>
        </authorList>
    </citation>
    <scope>IDENTIFICATION</scope>
    <source>
        <tissue evidence="18">Muscle</tissue>
    </source>
</reference>
<dbReference type="Proteomes" id="UP000694941">
    <property type="component" value="Unplaced"/>
</dbReference>
<feature type="repeat" description="ANK" evidence="13">
    <location>
        <begin position="744"/>
        <end position="776"/>
    </location>
</feature>
<feature type="compositionally biased region" description="Polar residues" evidence="14">
    <location>
        <begin position="893"/>
        <end position="906"/>
    </location>
</feature>
<feature type="repeat" description="ANK" evidence="13">
    <location>
        <begin position="854"/>
        <end position="886"/>
    </location>
</feature>
<proteinExistence type="predicted"/>
<feature type="compositionally biased region" description="Low complexity" evidence="14">
    <location>
        <begin position="554"/>
        <end position="565"/>
    </location>
</feature>
<feature type="repeat" description="ANK" evidence="13">
    <location>
        <begin position="787"/>
        <end position="819"/>
    </location>
</feature>
<dbReference type="PANTHER" id="PTHR24169">
    <property type="entry name" value="NUCLEAR FACTOR NF-KAPPA-B PROTEIN"/>
    <property type="match status" value="1"/>
</dbReference>
<dbReference type="PROSITE" id="PS50017">
    <property type="entry name" value="DEATH_DOMAIN"/>
    <property type="match status" value="1"/>
</dbReference>
<organism evidence="17 18">
    <name type="scientific">Limulus polyphemus</name>
    <name type="common">Atlantic horseshoe crab</name>
    <dbReference type="NCBI Taxonomy" id="6850"/>
    <lineage>
        <taxon>Eukaryota</taxon>
        <taxon>Metazoa</taxon>
        <taxon>Ecdysozoa</taxon>
        <taxon>Arthropoda</taxon>
        <taxon>Chelicerata</taxon>
        <taxon>Merostomata</taxon>
        <taxon>Xiphosura</taxon>
        <taxon>Limulidae</taxon>
        <taxon>Limulus</taxon>
    </lineage>
</organism>
<evidence type="ECO:0000259" key="15">
    <source>
        <dbReference type="PROSITE" id="PS50017"/>
    </source>
</evidence>
<feature type="region of interest" description="Disordered" evidence="14">
    <location>
        <begin position="468"/>
        <end position="518"/>
    </location>
</feature>
<dbReference type="InterPro" id="IPR037059">
    <property type="entry name" value="RHD_DNA_bind_dom_sf"/>
</dbReference>
<feature type="domain" description="Death" evidence="15">
    <location>
        <begin position="1007"/>
        <end position="1073"/>
    </location>
</feature>
<dbReference type="SUPFAM" id="SSF48403">
    <property type="entry name" value="Ankyrin repeat"/>
    <property type="match status" value="1"/>
</dbReference>
<evidence type="ECO:0000256" key="7">
    <source>
        <dbReference type="ARBA" id="ARBA00023043"/>
    </source>
</evidence>
<evidence type="ECO:0000256" key="8">
    <source>
        <dbReference type="ARBA" id="ARBA00023125"/>
    </source>
</evidence>
<dbReference type="PANTHER" id="PTHR24169:SF28">
    <property type="entry name" value="NUCLEAR FACTOR NF-KAPPA-B P110 SUBUNIT"/>
    <property type="match status" value="1"/>
</dbReference>
<dbReference type="CDD" id="cd01670">
    <property type="entry name" value="Death"/>
    <property type="match status" value="1"/>
</dbReference>
<evidence type="ECO:0000256" key="9">
    <source>
        <dbReference type="ARBA" id="ARBA00023159"/>
    </source>
</evidence>
<dbReference type="PROSITE" id="PS50297">
    <property type="entry name" value="ANK_REP_REGION"/>
    <property type="match status" value="4"/>
</dbReference>
<dbReference type="SUPFAM" id="SSF49417">
    <property type="entry name" value="p53-like transcription factors"/>
    <property type="match status" value="1"/>
</dbReference>
<dbReference type="SMART" id="SM00429">
    <property type="entry name" value="IPT"/>
    <property type="match status" value="1"/>
</dbReference>
<evidence type="ECO:0000256" key="12">
    <source>
        <dbReference type="ARBA" id="ARBA00023298"/>
    </source>
</evidence>
<dbReference type="InterPro" id="IPR013783">
    <property type="entry name" value="Ig-like_fold"/>
</dbReference>
<dbReference type="InterPro" id="IPR014756">
    <property type="entry name" value="Ig_E-set"/>
</dbReference>
<feature type="domain" description="RHD" evidence="16">
    <location>
        <begin position="123"/>
        <end position="323"/>
    </location>
</feature>
<keyword evidence="5" id="KW-0805">Transcription regulation</keyword>
<dbReference type="InterPro" id="IPR011029">
    <property type="entry name" value="DEATH-like_dom_sf"/>
</dbReference>
<accession>A0ABM1BFG4</accession>
<feature type="region of interest" description="Disordered" evidence="14">
    <location>
        <begin position="72"/>
        <end position="91"/>
    </location>
</feature>
<dbReference type="Pfam" id="PF00554">
    <property type="entry name" value="RHD_DNA_bind"/>
    <property type="match status" value="1"/>
</dbReference>
<feature type="region of interest" description="Disordered" evidence="14">
    <location>
        <begin position="893"/>
        <end position="945"/>
    </location>
</feature>
<evidence type="ECO:0000256" key="4">
    <source>
        <dbReference type="ARBA" id="ARBA00022537"/>
    </source>
</evidence>
<dbReference type="SMART" id="SM00248">
    <property type="entry name" value="ANK"/>
    <property type="match status" value="6"/>
</dbReference>
<keyword evidence="4" id="KW-1052">Target cell membrane</keyword>
<dbReference type="PRINTS" id="PR00057">
    <property type="entry name" value="NFKBTNSCPFCT"/>
</dbReference>
<keyword evidence="10" id="KW-0804">Transcription</keyword>
<keyword evidence="6" id="KW-0528">Neurotoxin</keyword>
<comment type="subcellular location">
    <subcellularLocation>
        <location evidence="1">Nucleus</location>
    </subcellularLocation>
    <subcellularLocation>
        <location evidence="2">Target cell membrane</location>
    </subcellularLocation>
</comment>
<dbReference type="InterPro" id="IPR032397">
    <property type="entry name" value="RHD_dimer"/>
</dbReference>
<name>A0ABM1BFG4_LIMPO</name>
<dbReference type="Gene3D" id="1.10.533.10">
    <property type="entry name" value="Death Domain, Fas"/>
    <property type="match status" value="1"/>
</dbReference>
<dbReference type="Gene3D" id="2.60.40.10">
    <property type="entry name" value="Immunoglobulins"/>
    <property type="match status" value="1"/>
</dbReference>
<dbReference type="CDD" id="cd01177">
    <property type="entry name" value="IPT_NFkappaB"/>
    <property type="match status" value="1"/>
</dbReference>
<dbReference type="Gene3D" id="1.25.40.20">
    <property type="entry name" value="Ankyrin repeat-containing domain"/>
    <property type="match status" value="1"/>
</dbReference>
<evidence type="ECO:0000256" key="10">
    <source>
        <dbReference type="ARBA" id="ARBA00023163"/>
    </source>
</evidence>
<evidence type="ECO:0000313" key="17">
    <source>
        <dbReference type="Proteomes" id="UP000694941"/>
    </source>
</evidence>
<keyword evidence="12" id="KW-1053">Target membrane</keyword>
<keyword evidence="17" id="KW-1185">Reference proteome</keyword>
<feature type="compositionally biased region" description="Polar residues" evidence="14">
    <location>
        <begin position="566"/>
        <end position="580"/>
    </location>
</feature>
<dbReference type="InterPro" id="IPR033926">
    <property type="entry name" value="IPT_NFkappaB"/>
</dbReference>
<keyword evidence="7 13" id="KW-0040">ANK repeat</keyword>
<evidence type="ECO:0000256" key="11">
    <source>
        <dbReference type="ARBA" id="ARBA00023242"/>
    </source>
</evidence>
<dbReference type="PROSITE" id="PS50088">
    <property type="entry name" value="ANK_REPEAT"/>
    <property type="match status" value="4"/>
</dbReference>
<evidence type="ECO:0000256" key="6">
    <source>
        <dbReference type="ARBA" id="ARBA00023028"/>
    </source>
</evidence>
<evidence type="ECO:0000256" key="3">
    <source>
        <dbReference type="ARBA" id="ARBA00022483"/>
    </source>
</evidence>
<dbReference type="InterPro" id="IPR002909">
    <property type="entry name" value="IPT_dom"/>
</dbReference>
<dbReference type="SUPFAM" id="SSF81296">
    <property type="entry name" value="E set domains"/>
    <property type="match status" value="1"/>
</dbReference>
<evidence type="ECO:0000256" key="2">
    <source>
        <dbReference type="ARBA" id="ARBA00004175"/>
    </source>
</evidence>
<evidence type="ECO:0000256" key="5">
    <source>
        <dbReference type="ARBA" id="ARBA00023015"/>
    </source>
</evidence>
<feature type="repeat" description="ANK" evidence="13">
    <location>
        <begin position="711"/>
        <end position="743"/>
    </location>
</feature>
<dbReference type="InterPro" id="IPR008967">
    <property type="entry name" value="p53-like_TF_DNA-bd_sf"/>
</dbReference>
<keyword evidence="9" id="KW-0010">Activator</keyword>
<sequence length="1073" mass="118863">MATYASCIFASRPQHEINYMEYHEPLMDRYMPSSMGEPASLLLPSQGTAGMIPDCVPDSTSGSPFQHSFSITPTCNPSPPLQPTGPTAHHVGVNSSPPLQHVQNGYSPSLSPEHIHTLQPPCTDQPYLRFLEQPTNRIRYRYKSEKGSHGGLTGEFSTTTKKTYPTVKLENYQQHNSQVYIKAILYTIDDQPKPHVHKLMGKHCQDGVCTVTVGEDMVASFQNLGILFVGKKEVPDILYRRKLEDQNILSCLMQNGSTHFSVENEKHHLREEAEREAKDMDLNRVRIRFEAFAVSQGNSYPGHLYPISDAVYSNIIANQKCPDVGELKIVRMDKCSGLCTGSDEVFLLCEKVNKKDIKVMFFEEDENGMILWQDFGSFTEADVHHQVAIVFKTPPYRDPMIKFPVKVKLQLYRPRDRECSKPKDFVYIPVEHDREGIERKRRKVHNYQNFPGFDGGCNNFGSNHSFGTTGGSGSSGGNNGSFFGHGQGPVDFQGQNMLSTSQTRVTQSEEVPLSLREERKVNQELASGVSLSTEESLEASLHRLSLVDHDVRKSGSQKSKKLSGQVTSAPQSQYPSGRTSSKFLTQTREQCSSATTQETPPLLYKMTDTGGLNHLPKSTADSDTLDLRPVRQLALQMSLALREFICSGDLRKLLVTMRHLVAVQDTEGDNLLHLAIIHHAGNHTNQLVLVRCLLHVLKDLPKDTINQSNNLHQTPLMLAVMTKSPYIVQELLVHGANPNITDAEGNTPLHIATHNGDEICLSVLLDPKNHPDEVTEISSSLNKLNYAGFAPLHLAVKQGHKKCVKILCARGADINVMDGTSGHTPLHLAVVWSPHLIRNLLKMGHVDINAQNFAGNTTLHLACAYANEDVVSILVKAGASVLIENYDICSPNDQSGNESDVPNSKGKTPLDFSGNNHKMKKILFGQSSHSEDRFPNTKSSSSISKLSSSSVSDLKKSHDSKAEIGESKKSGTCTLAPFDSGYISGEIKTEDLDKMDLLFTELDKNLQWKQLGMTLGFEDSAINSIERLCSKDQSPAKAIIEKFQEEHPYCDLKETLTNALIAAALPEAVEIIH</sequence>
<dbReference type="Pfam" id="PF12796">
    <property type="entry name" value="Ank_2"/>
    <property type="match status" value="2"/>
</dbReference>
<dbReference type="InterPro" id="IPR036770">
    <property type="entry name" value="Ankyrin_rpt-contain_sf"/>
</dbReference>
<dbReference type="Pfam" id="PF16179">
    <property type="entry name" value="RHD_dimer"/>
    <property type="match status" value="1"/>
</dbReference>
<dbReference type="GeneID" id="106465276"/>
<dbReference type="Pfam" id="PF00531">
    <property type="entry name" value="Death"/>
    <property type="match status" value="1"/>
</dbReference>
<keyword evidence="8" id="KW-0238">DNA-binding</keyword>
<feature type="compositionally biased region" description="Gly residues" evidence="14">
    <location>
        <begin position="468"/>
        <end position="487"/>
    </location>
</feature>
<evidence type="ECO:0000256" key="13">
    <source>
        <dbReference type="PROSITE-ProRule" id="PRU00023"/>
    </source>
</evidence>
<keyword evidence="6" id="KW-0638">Presynaptic neurotoxin</keyword>
<evidence type="ECO:0000256" key="1">
    <source>
        <dbReference type="ARBA" id="ARBA00004123"/>
    </source>
</evidence>
<dbReference type="InterPro" id="IPR002110">
    <property type="entry name" value="Ankyrin_rpt"/>
</dbReference>
<protein>
    <submittedName>
        <fullName evidence="18">Nuclear factor NF-kappa-B p105 subunit-like isoform X1</fullName>
    </submittedName>
</protein>
<keyword evidence="11" id="KW-0539">Nucleus</keyword>
<dbReference type="InterPro" id="IPR000488">
    <property type="entry name" value="Death_dom"/>
</dbReference>
<dbReference type="InterPro" id="IPR011539">
    <property type="entry name" value="RHD_DNA_bind_dom"/>
</dbReference>
<dbReference type="InterPro" id="IPR000451">
    <property type="entry name" value="NFkB/Dor"/>
</dbReference>
<dbReference type="RefSeq" id="XP_013780935.1">
    <property type="nucleotide sequence ID" value="XM_013925481.2"/>
</dbReference>
<keyword evidence="6" id="KW-0800">Toxin</keyword>